<dbReference type="SUPFAM" id="SSF46785">
    <property type="entry name" value="Winged helix' DNA-binding domain"/>
    <property type="match status" value="1"/>
</dbReference>
<dbReference type="PRINTS" id="PR00598">
    <property type="entry name" value="HTHMARR"/>
</dbReference>
<dbReference type="Pfam" id="PF01047">
    <property type="entry name" value="MarR"/>
    <property type="match status" value="1"/>
</dbReference>
<organism evidence="5 6">
    <name type="scientific">Cruoricaptor ignavus</name>
    <dbReference type="NCBI Taxonomy" id="1118202"/>
    <lineage>
        <taxon>Bacteria</taxon>
        <taxon>Pseudomonadati</taxon>
        <taxon>Bacteroidota</taxon>
        <taxon>Flavobacteriia</taxon>
        <taxon>Flavobacteriales</taxon>
        <taxon>Weeksellaceae</taxon>
        <taxon>Cruoricaptor</taxon>
    </lineage>
</organism>
<dbReference type="InterPro" id="IPR000835">
    <property type="entry name" value="HTH_MarR-typ"/>
</dbReference>
<keyword evidence="3" id="KW-0804">Transcription</keyword>
<evidence type="ECO:0000313" key="6">
    <source>
        <dbReference type="Proteomes" id="UP000184335"/>
    </source>
</evidence>
<dbReference type="Proteomes" id="UP000184335">
    <property type="component" value="Unassembled WGS sequence"/>
</dbReference>
<dbReference type="PANTHER" id="PTHR42756:SF1">
    <property type="entry name" value="TRANSCRIPTIONAL REPRESSOR OF EMRAB OPERON"/>
    <property type="match status" value="1"/>
</dbReference>
<dbReference type="EMBL" id="FQYI01000002">
    <property type="protein sequence ID" value="SHI60546.1"/>
    <property type="molecule type" value="Genomic_DNA"/>
</dbReference>
<dbReference type="PANTHER" id="PTHR42756">
    <property type="entry name" value="TRANSCRIPTIONAL REGULATOR, MARR"/>
    <property type="match status" value="1"/>
</dbReference>
<gene>
    <name evidence="5" type="ORF">SAMN05443429_102350</name>
</gene>
<dbReference type="AlphaFoldDB" id="A0A1M6CHT7"/>
<evidence type="ECO:0000313" key="5">
    <source>
        <dbReference type="EMBL" id="SHI60546.1"/>
    </source>
</evidence>
<dbReference type="STRING" id="1118202.SAMN05443429_102350"/>
<accession>A0A1M6CHT7</accession>
<evidence type="ECO:0000256" key="2">
    <source>
        <dbReference type="ARBA" id="ARBA00023125"/>
    </source>
</evidence>
<dbReference type="SMART" id="SM00347">
    <property type="entry name" value="HTH_MARR"/>
    <property type="match status" value="1"/>
</dbReference>
<evidence type="ECO:0000256" key="1">
    <source>
        <dbReference type="ARBA" id="ARBA00023015"/>
    </source>
</evidence>
<sequence length="161" mass="18560">MYFCAVKNASGELVQVLEMMEAINQLRLAARSRFQKLMRDNDIDLTIEMLEVMKILWRMDGLNQQEIVEKTVRNKASVTSIITNLESRNLISRRQHDGDKRCNLIFLTKEGAAYREKLLPLVQSMYKDVLENIPTADVSSVSAVMQRMQAILSSEIYQETE</sequence>
<protein>
    <submittedName>
        <fullName evidence="5">DNA-binding transcriptional regulator, MarR family</fullName>
    </submittedName>
</protein>
<reference evidence="5 6" key="1">
    <citation type="submission" date="2016-11" db="EMBL/GenBank/DDBJ databases">
        <authorList>
            <person name="Jaros S."/>
            <person name="Januszkiewicz K."/>
            <person name="Wedrychowicz H."/>
        </authorList>
    </citation>
    <scope>NUCLEOTIDE SEQUENCE [LARGE SCALE GENOMIC DNA]</scope>
    <source>
        <strain evidence="5 6">DSM 25479</strain>
    </source>
</reference>
<keyword evidence="2 5" id="KW-0238">DNA-binding</keyword>
<dbReference type="GO" id="GO:0003677">
    <property type="term" value="F:DNA binding"/>
    <property type="evidence" value="ECO:0007669"/>
    <property type="project" value="UniProtKB-KW"/>
</dbReference>
<keyword evidence="1" id="KW-0805">Transcription regulation</keyword>
<dbReference type="InterPro" id="IPR036388">
    <property type="entry name" value="WH-like_DNA-bd_sf"/>
</dbReference>
<evidence type="ECO:0000256" key="3">
    <source>
        <dbReference type="ARBA" id="ARBA00023163"/>
    </source>
</evidence>
<dbReference type="InterPro" id="IPR036390">
    <property type="entry name" value="WH_DNA-bd_sf"/>
</dbReference>
<keyword evidence="6" id="KW-1185">Reference proteome</keyword>
<feature type="domain" description="HTH marR-type" evidence="4">
    <location>
        <begin position="16"/>
        <end position="150"/>
    </location>
</feature>
<dbReference type="Gene3D" id="1.10.10.10">
    <property type="entry name" value="Winged helix-like DNA-binding domain superfamily/Winged helix DNA-binding domain"/>
    <property type="match status" value="1"/>
</dbReference>
<name>A0A1M6CHT7_9FLAO</name>
<dbReference type="PROSITE" id="PS50995">
    <property type="entry name" value="HTH_MARR_2"/>
    <property type="match status" value="1"/>
</dbReference>
<evidence type="ECO:0000259" key="4">
    <source>
        <dbReference type="PROSITE" id="PS50995"/>
    </source>
</evidence>
<proteinExistence type="predicted"/>
<dbReference type="GO" id="GO:0003700">
    <property type="term" value="F:DNA-binding transcription factor activity"/>
    <property type="evidence" value="ECO:0007669"/>
    <property type="project" value="InterPro"/>
</dbReference>